<feature type="domain" description="Transposase IS200-like" evidence="1">
    <location>
        <begin position="4"/>
        <end position="135"/>
    </location>
</feature>
<dbReference type="Proteomes" id="UP000199452">
    <property type="component" value="Unassembled WGS sequence"/>
</dbReference>
<proteinExistence type="predicted"/>
<keyword evidence="3" id="KW-1185">Reference proteome</keyword>
<dbReference type="Gene3D" id="3.30.70.1290">
    <property type="entry name" value="Transposase IS200-like"/>
    <property type="match status" value="2"/>
</dbReference>
<evidence type="ECO:0000313" key="3">
    <source>
        <dbReference type="Proteomes" id="UP000199452"/>
    </source>
</evidence>
<dbReference type="GO" id="GO:0004803">
    <property type="term" value="F:transposase activity"/>
    <property type="evidence" value="ECO:0007669"/>
    <property type="project" value="InterPro"/>
</dbReference>
<dbReference type="InterPro" id="IPR002686">
    <property type="entry name" value="Transposase_17"/>
</dbReference>
<reference evidence="2 3" key="1">
    <citation type="submission" date="2016-09" db="EMBL/GenBank/DDBJ databases">
        <authorList>
            <person name="Capua I."/>
            <person name="De Benedictis P."/>
            <person name="Joannis T."/>
            <person name="Lombin L.H."/>
            <person name="Cattoli G."/>
        </authorList>
    </citation>
    <scope>NUCLEOTIDE SEQUENCE [LARGE SCALE GENOMIC DNA]</scope>
    <source>
        <strain evidence="2 3">A7P-90m</strain>
    </source>
</reference>
<dbReference type="InterPro" id="IPR036515">
    <property type="entry name" value="Transposase_17_sf"/>
</dbReference>
<name>A0A1G6J4Q8_9BACT</name>
<dbReference type="OrthoDB" id="9788881at2"/>
<gene>
    <name evidence="2" type="ORF">SAMN05216323_101823</name>
</gene>
<dbReference type="EMBL" id="FMYP01000018">
    <property type="protein sequence ID" value="SDC12936.1"/>
    <property type="molecule type" value="Genomic_DNA"/>
</dbReference>
<dbReference type="SUPFAM" id="SSF143422">
    <property type="entry name" value="Transposase IS200-like"/>
    <property type="match status" value="1"/>
</dbReference>
<evidence type="ECO:0000313" key="2">
    <source>
        <dbReference type="EMBL" id="SDC12936.1"/>
    </source>
</evidence>
<organism evidence="2 3">
    <name type="scientific">Williamwhitmania taraxaci</name>
    <dbReference type="NCBI Taxonomy" id="1640674"/>
    <lineage>
        <taxon>Bacteria</taxon>
        <taxon>Pseudomonadati</taxon>
        <taxon>Bacteroidota</taxon>
        <taxon>Bacteroidia</taxon>
        <taxon>Bacteroidales</taxon>
        <taxon>Williamwhitmaniaceae</taxon>
        <taxon>Williamwhitmania</taxon>
    </lineage>
</organism>
<dbReference type="PANTHER" id="PTHR34322">
    <property type="entry name" value="TRANSPOSASE, Y1_TNP DOMAIN-CONTAINING"/>
    <property type="match status" value="1"/>
</dbReference>
<evidence type="ECO:0000259" key="1">
    <source>
        <dbReference type="SMART" id="SM01321"/>
    </source>
</evidence>
<accession>A0A1G6J4Q8</accession>
<dbReference type="AlphaFoldDB" id="A0A1G6J4Q8"/>
<protein>
    <submittedName>
        <fullName evidence="2">Putative transposase</fullName>
    </submittedName>
</protein>
<dbReference type="SMART" id="SM01321">
    <property type="entry name" value="Y1_Tnp"/>
    <property type="match status" value="1"/>
</dbReference>
<dbReference type="RefSeq" id="WP_092437171.1">
    <property type="nucleotide sequence ID" value="NZ_FMYP01000018.1"/>
</dbReference>
<dbReference type="GO" id="GO:0003677">
    <property type="term" value="F:DNA binding"/>
    <property type="evidence" value="ECO:0007669"/>
    <property type="project" value="InterPro"/>
</dbReference>
<dbReference type="STRING" id="1640674.SAMN05216323_101823"/>
<dbReference type="PANTHER" id="PTHR34322:SF2">
    <property type="entry name" value="TRANSPOSASE IS200-LIKE DOMAIN-CONTAINING PROTEIN"/>
    <property type="match status" value="1"/>
</dbReference>
<dbReference type="GO" id="GO:0006313">
    <property type="term" value="P:DNA transposition"/>
    <property type="evidence" value="ECO:0007669"/>
    <property type="project" value="InterPro"/>
</dbReference>
<sequence>MEFEVGHLYHIYNQGNNRQRVFFTRENYLFFLEKISKHITPYADVLAWCLMPNHFHLMVHVNHISLPENASPSATSMRTSISRARTANVTLQQSIGIMLASYTRAINKQNGWSGSLFRQETKAICLTRNDELTRAWFFFDGVTSINNTPPELQYPNLCYNYILRNPVKDGLVKSIDEWEFSSYLDVVGERHGRLISRERIAEFGLTI</sequence>